<keyword evidence="3" id="KW-1185">Reference proteome</keyword>
<dbReference type="Gene3D" id="3.80.10.10">
    <property type="entry name" value="Ribonuclease Inhibitor"/>
    <property type="match status" value="1"/>
</dbReference>
<feature type="compositionally biased region" description="Polar residues" evidence="1">
    <location>
        <begin position="644"/>
        <end position="660"/>
    </location>
</feature>
<reference evidence="2 3" key="1">
    <citation type="journal article" date="2016" name="Mol. Biol. Evol.">
        <title>Comparative Genomics of Early-Diverging Mushroom-Forming Fungi Provides Insights into the Origins of Lignocellulose Decay Capabilities.</title>
        <authorList>
            <person name="Nagy L.G."/>
            <person name="Riley R."/>
            <person name="Tritt A."/>
            <person name="Adam C."/>
            <person name="Daum C."/>
            <person name="Floudas D."/>
            <person name="Sun H."/>
            <person name="Yadav J.S."/>
            <person name="Pangilinan J."/>
            <person name="Larsson K.H."/>
            <person name="Matsuura K."/>
            <person name="Barry K."/>
            <person name="Labutti K."/>
            <person name="Kuo R."/>
            <person name="Ohm R.A."/>
            <person name="Bhattacharya S.S."/>
            <person name="Shirouzu T."/>
            <person name="Yoshinaga Y."/>
            <person name="Martin F.M."/>
            <person name="Grigoriev I.V."/>
            <person name="Hibbett D.S."/>
        </authorList>
    </citation>
    <scope>NUCLEOTIDE SEQUENCE [LARGE SCALE GENOMIC DNA]</scope>
    <source>
        <strain evidence="2 3">HHB12733</strain>
    </source>
</reference>
<name>A0A165BZI7_9BASI</name>
<dbReference type="AlphaFoldDB" id="A0A165BZI7"/>
<accession>A0A165BZI7</accession>
<organism evidence="2 3">
    <name type="scientific">Calocera cornea HHB12733</name>
    <dbReference type="NCBI Taxonomy" id="1353952"/>
    <lineage>
        <taxon>Eukaryota</taxon>
        <taxon>Fungi</taxon>
        <taxon>Dikarya</taxon>
        <taxon>Basidiomycota</taxon>
        <taxon>Agaricomycotina</taxon>
        <taxon>Dacrymycetes</taxon>
        <taxon>Dacrymycetales</taxon>
        <taxon>Dacrymycetaceae</taxon>
        <taxon>Calocera</taxon>
    </lineage>
</organism>
<protein>
    <submittedName>
        <fullName evidence="2">Uncharacterized protein</fullName>
    </submittedName>
</protein>
<feature type="non-terminal residue" evidence="2">
    <location>
        <position position="859"/>
    </location>
</feature>
<evidence type="ECO:0000313" key="3">
    <source>
        <dbReference type="Proteomes" id="UP000076842"/>
    </source>
</evidence>
<evidence type="ECO:0000256" key="1">
    <source>
        <dbReference type="SAM" id="MobiDB-lite"/>
    </source>
</evidence>
<feature type="compositionally biased region" description="Polar residues" evidence="1">
    <location>
        <begin position="671"/>
        <end position="685"/>
    </location>
</feature>
<feature type="region of interest" description="Disordered" evidence="1">
    <location>
        <begin position="644"/>
        <end position="685"/>
    </location>
</feature>
<dbReference type="InterPro" id="IPR032675">
    <property type="entry name" value="LRR_dom_sf"/>
</dbReference>
<gene>
    <name evidence="2" type="ORF">CALCODRAFT_513556</name>
</gene>
<sequence>MSPKSASNKVFHIDDLLIIILEQCQDRRLLRSLASASQANQRLYEFASSLVWKFANEGALNLLPNTADGSAAVHVAGFSPEDRVLRNAGGIQDLKLNAHKETIAENMMAVLIKLDGVRPLHLLLKRLRTIWLHYPTANHLQWIVSHLPTHISSLQIRLTWVKDTPERLQAMTTTYNWMVGCGPCLSVLRLQVDGDTETGSGEELYKVLLASPNIRDLWIDGYVVNTASFHLLARRPHLERWHWNQTSDTLLPPGYMHFQPLTTPFHSVRCLIVVCDSPEAVRLASILWPSLRTLSLFVDVPPLRLSSDDLATTLKRSGLASPSLNTVSLVTTSTSGIVAPRILFTDIMWVKPLQRLRRFKLRCAILGMLLIDDEAMLHVAKVMPSIQQLDLDWSNELSREPVRVSFQERIGGMPSLGGVVSLAARTPTLTTLRLSALAIWSGDLVPHPTSTLQTITVTDSVVHSSRAQASNAWFKLCPNTAIIVPYWEEQLGWKKLRRFMEARIRIASSDNGGSHATPLHPKQYEVRVASTHDSAPPKYRKHGHLRRQSIYGVHRTSGGLLSASTFSMSTFPLRHLPPWKLALVLSCISEGLQKNPAPICNPVYSTKGPSRSTLLFLKALALLLCYGYDKELLRVPAVTMSKTRIQGGASSSEYPGTTSPGDPRAFAAAPNLSSMSTPAMSEPLQRQTKSLRDFMVTNQVAVPPALHPPTGNVIVIARNPSVSESAGTAVDIKWEVKQLSIGSREGEQLMRELNLNPNKCRANDFEQYAIQLFGLLASADHARPRSDNLRGQPIEECVIHPNGTYVLDFALRNCLGKMEQRLESCNRPFMEGAGFWKVLLDWSVRTISSTIPSTTEQRR</sequence>
<evidence type="ECO:0000313" key="2">
    <source>
        <dbReference type="EMBL" id="KZT50005.1"/>
    </source>
</evidence>
<proteinExistence type="predicted"/>
<dbReference type="EMBL" id="KV424288">
    <property type="protein sequence ID" value="KZT50005.1"/>
    <property type="molecule type" value="Genomic_DNA"/>
</dbReference>
<dbReference type="Proteomes" id="UP000076842">
    <property type="component" value="Unassembled WGS sequence"/>
</dbReference>
<dbReference type="InParanoid" id="A0A165BZI7"/>